<feature type="signal peptide" evidence="1">
    <location>
        <begin position="1"/>
        <end position="19"/>
    </location>
</feature>
<dbReference type="STRING" id="1685010.A0O34_06145"/>
<feature type="chain" id="PRO_5008003725" evidence="1">
    <location>
        <begin position="20"/>
        <end position="198"/>
    </location>
</feature>
<keyword evidence="3" id="KW-1185">Reference proteome</keyword>
<name>A0A172XT41_9FLAO</name>
<gene>
    <name evidence="2" type="ORF">A0O34_06145</name>
</gene>
<proteinExistence type="predicted"/>
<keyword evidence="1" id="KW-0732">Signal</keyword>
<accession>A0A172XT41</accession>
<evidence type="ECO:0000313" key="3">
    <source>
        <dbReference type="Proteomes" id="UP000077824"/>
    </source>
</evidence>
<evidence type="ECO:0000313" key="2">
    <source>
        <dbReference type="EMBL" id="ANF50114.1"/>
    </source>
</evidence>
<dbReference type="Proteomes" id="UP000077824">
    <property type="component" value="Chromosome"/>
</dbReference>
<organism evidence="2 3">
    <name type="scientific">Chryseobacterium glaciei</name>
    <dbReference type="NCBI Taxonomy" id="1685010"/>
    <lineage>
        <taxon>Bacteria</taxon>
        <taxon>Pseudomonadati</taxon>
        <taxon>Bacteroidota</taxon>
        <taxon>Flavobacteriia</taxon>
        <taxon>Flavobacteriales</taxon>
        <taxon>Weeksellaceae</taxon>
        <taxon>Chryseobacterium group</taxon>
        <taxon>Chryseobacterium</taxon>
    </lineage>
</organism>
<dbReference type="EMBL" id="CP015199">
    <property type="protein sequence ID" value="ANF50114.1"/>
    <property type="molecule type" value="Genomic_DNA"/>
</dbReference>
<protein>
    <submittedName>
        <fullName evidence="2">Uncharacterized protein</fullName>
    </submittedName>
</protein>
<sequence length="198" mass="23856">MFIFRIFILLCFIGTFANAQIPEFENNYSKNDSIYNKDLIDFSKKFDFILSYHTTGYWFGDKNYYKIIALNKKGWQVWESYYKNEKIKFNKVKKQPSSEKYNELIAYFNANKIWEIDNVELNTYKKNYLITFDGDTIFNRRDIIADASTTHLNFIGKNKAKTLGLYSSDIYSESSNRFYKAKRFYENWWERVVNIVQK</sequence>
<reference evidence="2 3" key="1">
    <citation type="submission" date="2016-04" db="EMBL/GenBank/DDBJ databases">
        <title>Complete Genome Sequence of Chryseobacterium sp. IHBB 10212.</title>
        <authorList>
            <person name="Pal M."/>
            <person name="Swarnkar M.K."/>
            <person name="Kaushal K."/>
            <person name="Chhibber S."/>
            <person name="Singh A.K."/>
            <person name="Gulati A."/>
        </authorList>
    </citation>
    <scope>NUCLEOTIDE SEQUENCE [LARGE SCALE GENOMIC DNA]</scope>
    <source>
        <strain evidence="2 3">IHBB 10212</strain>
    </source>
</reference>
<dbReference type="RefSeq" id="WP_066752535.1">
    <property type="nucleotide sequence ID" value="NZ_CP015199.1"/>
</dbReference>
<dbReference type="AlphaFoldDB" id="A0A172XT41"/>
<dbReference type="KEGG" id="chh:A0O34_06145"/>
<evidence type="ECO:0000256" key="1">
    <source>
        <dbReference type="SAM" id="SignalP"/>
    </source>
</evidence>